<feature type="signal peptide" evidence="2">
    <location>
        <begin position="1"/>
        <end position="24"/>
    </location>
</feature>
<dbReference type="STRING" id="448386.A0A2V3IS62"/>
<keyword evidence="4" id="KW-1185">Reference proteome</keyword>
<name>A0A2V3IS62_9FLOR</name>
<feature type="chain" id="PRO_5015976634" description="Chitin-binding type-4 domain-containing protein" evidence="2">
    <location>
        <begin position="25"/>
        <end position="374"/>
    </location>
</feature>
<evidence type="ECO:0000256" key="1">
    <source>
        <dbReference type="SAM" id="MobiDB-lite"/>
    </source>
</evidence>
<dbReference type="Proteomes" id="UP000247409">
    <property type="component" value="Unassembled WGS sequence"/>
</dbReference>
<proteinExistence type="predicted"/>
<protein>
    <recommendedName>
        <fullName evidence="5">Chitin-binding type-4 domain-containing protein</fullName>
    </recommendedName>
</protein>
<evidence type="ECO:0000256" key="2">
    <source>
        <dbReference type="SAM" id="SignalP"/>
    </source>
</evidence>
<evidence type="ECO:0008006" key="5">
    <source>
        <dbReference type="Google" id="ProtNLM"/>
    </source>
</evidence>
<dbReference type="OrthoDB" id="2342176at2759"/>
<gene>
    <name evidence="3" type="ORF">BWQ96_05316</name>
</gene>
<evidence type="ECO:0000313" key="3">
    <source>
        <dbReference type="EMBL" id="PXF44952.1"/>
    </source>
</evidence>
<reference evidence="3 4" key="1">
    <citation type="journal article" date="2018" name="Mol. Biol. Evol.">
        <title>Analysis of the draft genome of the red seaweed Gracilariopsis chorda provides insights into genome size evolution in Rhodophyta.</title>
        <authorList>
            <person name="Lee J."/>
            <person name="Yang E.C."/>
            <person name="Graf L."/>
            <person name="Yang J.H."/>
            <person name="Qiu H."/>
            <person name="Zel Zion U."/>
            <person name="Chan C.X."/>
            <person name="Stephens T.G."/>
            <person name="Weber A.P.M."/>
            <person name="Boo G.H."/>
            <person name="Boo S.M."/>
            <person name="Kim K.M."/>
            <person name="Shin Y."/>
            <person name="Jung M."/>
            <person name="Lee S.J."/>
            <person name="Yim H.S."/>
            <person name="Lee J.H."/>
            <person name="Bhattacharya D."/>
            <person name="Yoon H.S."/>
        </authorList>
    </citation>
    <scope>NUCLEOTIDE SEQUENCE [LARGE SCALE GENOMIC DNA]</scope>
    <source>
        <strain evidence="3 4">SKKU-2015</strain>
        <tissue evidence="3">Whole body</tissue>
    </source>
</reference>
<feature type="compositionally biased region" description="Basic residues" evidence="1">
    <location>
        <begin position="289"/>
        <end position="300"/>
    </location>
</feature>
<evidence type="ECO:0000313" key="4">
    <source>
        <dbReference type="Proteomes" id="UP000247409"/>
    </source>
</evidence>
<keyword evidence="2" id="KW-0732">Signal</keyword>
<dbReference type="EMBL" id="NBIV01000077">
    <property type="protein sequence ID" value="PXF44952.1"/>
    <property type="molecule type" value="Genomic_DNA"/>
</dbReference>
<comment type="caution">
    <text evidence="3">The sequence shown here is derived from an EMBL/GenBank/DDBJ whole genome shotgun (WGS) entry which is preliminary data.</text>
</comment>
<sequence>MTSATVAMISFVFLLVCQTALVSAHSQMTQPQSTSPKTCRLGGEAQHGIDNCRGPCDLRPIHAKRRYANFWNPAHPAATYSRGQRVTIKYTRNNHAPGGFIRMTFVRPSQIMDRNAHARNAFHYSCWGAHPVRARPNELGKDHFGFTMTGSDGAQHGFGKGYYVTHITIPTVLPDGDYVLGWAWYGGTGGNLKSGTSPQYPGKYSYFGDYYSCSFVKVRGGEYTQTYKPKFINDMAQFSNAGCMSSTDNLGNCAREPCHKPAFFRRPRQFADGRHPPPLTPALFGGKAPARRPPPRRQQPKIHWPTSLAACRCLAARRKCSFQLAKVSGWVCRAMTDAGYQSKRCKNMCCGLCYAYRSQKICWHGNVRAVCGGP</sequence>
<feature type="region of interest" description="Disordered" evidence="1">
    <location>
        <begin position="281"/>
        <end position="301"/>
    </location>
</feature>
<organism evidence="3 4">
    <name type="scientific">Gracilariopsis chorda</name>
    <dbReference type="NCBI Taxonomy" id="448386"/>
    <lineage>
        <taxon>Eukaryota</taxon>
        <taxon>Rhodophyta</taxon>
        <taxon>Florideophyceae</taxon>
        <taxon>Rhodymeniophycidae</taxon>
        <taxon>Gracilariales</taxon>
        <taxon>Gracilariaceae</taxon>
        <taxon>Gracilariopsis</taxon>
    </lineage>
</organism>
<accession>A0A2V3IS62</accession>
<dbReference type="AlphaFoldDB" id="A0A2V3IS62"/>